<dbReference type="PROSITE" id="PS50977">
    <property type="entry name" value="HTH_TETR_2"/>
    <property type="match status" value="1"/>
</dbReference>
<reference evidence="4 5" key="1">
    <citation type="submission" date="2019-10" db="EMBL/GenBank/DDBJ databases">
        <title>Streptomyces sp. strain GY16 isolated from leaves of Broussonetia papyrifera.</title>
        <authorList>
            <person name="Mo P."/>
        </authorList>
    </citation>
    <scope>NUCLEOTIDE SEQUENCE [LARGE SCALE GENOMIC DNA]</scope>
    <source>
        <strain evidence="4 5">GY16</strain>
    </source>
</reference>
<dbReference type="InterPro" id="IPR001647">
    <property type="entry name" value="HTH_TetR"/>
</dbReference>
<evidence type="ECO:0000256" key="2">
    <source>
        <dbReference type="PROSITE-ProRule" id="PRU00335"/>
    </source>
</evidence>
<evidence type="ECO:0000259" key="3">
    <source>
        <dbReference type="PROSITE" id="PS50977"/>
    </source>
</evidence>
<evidence type="ECO:0000313" key="5">
    <source>
        <dbReference type="Proteomes" id="UP000327294"/>
    </source>
</evidence>
<keyword evidence="5" id="KW-1185">Reference proteome</keyword>
<dbReference type="Gene3D" id="1.10.357.10">
    <property type="entry name" value="Tetracycline Repressor, domain 2"/>
    <property type="match status" value="1"/>
</dbReference>
<accession>A0A5P8JXV5</accession>
<dbReference type="GO" id="GO:0003677">
    <property type="term" value="F:DNA binding"/>
    <property type="evidence" value="ECO:0007669"/>
    <property type="project" value="UniProtKB-UniRule"/>
</dbReference>
<dbReference type="EMBL" id="CP045096">
    <property type="protein sequence ID" value="QFQ95530.1"/>
    <property type="molecule type" value="Genomic_DNA"/>
</dbReference>
<dbReference type="AlphaFoldDB" id="A0A5P8JXV5"/>
<dbReference type="KEGG" id="sphv:F9278_04270"/>
<dbReference type="InterPro" id="IPR009057">
    <property type="entry name" value="Homeodomain-like_sf"/>
</dbReference>
<feature type="domain" description="HTH tetR-type" evidence="3">
    <location>
        <begin position="1"/>
        <end position="42"/>
    </location>
</feature>
<evidence type="ECO:0000256" key="1">
    <source>
        <dbReference type="ARBA" id="ARBA00023125"/>
    </source>
</evidence>
<evidence type="ECO:0000313" key="4">
    <source>
        <dbReference type="EMBL" id="QFQ95530.1"/>
    </source>
</evidence>
<keyword evidence="1 2" id="KW-0238">DNA-binding</keyword>
<dbReference type="Proteomes" id="UP000327294">
    <property type="component" value="Chromosome"/>
</dbReference>
<protein>
    <submittedName>
        <fullName evidence="4">TetR/AcrR family transcriptional regulator</fullName>
    </submittedName>
</protein>
<proteinExistence type="predicted"/>
<gene>
    <name evidence="4" type="ORF">F9278_04270</name>
</gene>
<dbReference type="Pfam" id="PF00440">
    <property type="entry name" value="TetR_N"/>
    <property type="match status" value="1"/>
</dbReference>
<name>A0A5P8JXV5_9ACTN</name>
<dbReference type="SUPFAM" id="SSF46689">
    <property type="entry name" value="Homeodomain-like"/>
    <property type="match status" value="1"/>
</dbReference>
<dbReference type="RefSeq" id="WP_152167063.1">
    <property type="nucleotide sequence ID" value="NZ_CP045096.1"/>
</dbReference>
<feature type="DNA-binding region" description="H-T-H motif" evidence="2">
    <location>
        <begin position="5"/>
        <end position="24"/>
    </location>
</feature>
<organism evidence="4 5">
    <name type="scientific">Streptomyces phaeolivaceus</name>
    <dbReference type="NCBI Taxonomy" id="2653200"/>
    <lineage>
        <taxon>Bacteria</taxon>
        <taxon>Bacillati</taxon>
        <taxon>Actinomycetota</taxon>
        <taxon>Actinomycetes</taxon>
        <taxon>Kitasatosporales</taxon>
        <taxon>Streptomycetaceae</taxon>
        <taxon>Streptomyces</taxon>
    </lineage>
</organism>
<sequence>MEGLSIAAVSRESGVSNGALYHRFGDRRGLLVAAQQHFLDSTVTDWLATSESLWSLDDPDELLARLVDLFLRVFTERRSVFHAFMITGRADPELQAQGADMMRHAAEYFTSHLSERFGCTTAAAATAHQIMHAQAVLLALLDDSQTATVGLTPAARRRHLVRALSAVLQPTG</sequence>